<evidence type="ECO:0000256" key="1">
    <source>
        <dbReference type="SAM" id="MobiDB-lite"/>
    </source>
</evidence>
<dbReference type="EMBL" id="PDNA01000035">
    <property type="protein sequence ID" value="PGH21473.1"/>
    <property type="molecule type" value="Genomic_DNA"/>
</dbReference>
<accession>A0A2B7YKD9</accession>
<organism evidence="2 3">
    <name type="scientific">Polytolypa hystricis (strain UAMH7299)</name>
    <dbReference type="NCBI Taxonomy" id="1447883"/>
    <lineage>
        <taxon>Eukaryota</taxon>
        <taxon>Fungi</taxon>
        <taxon>Dikarya</taxon>
        <taxon>Ascomycota</taxon>
        <taxon>Pezizomycotina</taxon>
        <taxon>Eurotiomycetes</taxon>
        <taxon>Eurotiomycetidae</taxon>
        <taxon>Onygenales</taxon>
        <taxon>Onygenales incertae sedis</taxon>
        <taxon>Polytolypa</taxon>
    </lineage>
</organism>
<feature type="compositionally biased region" description="Basic and acidic residues" evidence="1">
    <location>
        <begin position="327"/>
        <end position="338"/>
    </location>
</feature>
<dbReference type="Proteomes" id="UP000224634">
    <property type="component" value="Unassembled WGS sequence"/>
</dbReference>
<feature type="region of interest" description="Disordered" evidence="1">
    <location>
        <begin position="315"/>
        <end position="338"/>
    </location>
</feature>
<feature type="compositionally biased region" description="Polar residues" evidence="1">
    <location>
        <begin position="315"/>
        <end position="326"/>
    </location>
</feature>
<evidence type="ECO:0000313" key="3">
    <source>
        <dbReference type="Proteomes" id="UP000224634"/>
    </source>
</evidence>
<proteinExistence type="predicted"/>
<name>A0A2B7YKD9_POLH7</name>
<keyword evidence="3" id="KW-1185">Reference proteome</keyword>
<protein>
    <submittedName>
        <fullName evidence="2">Uncharacterized protein</fullName>
    </submittedName>
</protein>
<evidence type="ECO:0000313" key="2">
    <source>
        <dbReference type="EMBL" id="PGH21473.1"/>
    </source>
</evidence>
<reference evidence="2 3" key="1">
    <citation type="submission" date="2017-10" db="EMBL/GenBank/DDBJ databases">
        <title>Comparative genomics in systemic dimorphic fungi from Ajellomycetaceae.</title>
        <authorList>
            <person name="Munoz J.F."/>
            <person name="Mcewen J.G."/>
            <person name="Clay O.K."/>
            <person name="Cuomo C.A."/>
        </authorList>
    </citation>
    <scope>NUCLEOTIDE SEQUENCE [LARGE SCALE GENOMIC DNA]</scope>
    <source>
        <strain evidence="2 3">UAMH7299</strain>
    </source>
</reference>
<sequence>MPIISTSSLTLHDLNAIPWELSRDVAQLLVMRHLRGRTARPVGDAIEDLLENEELPSQLTSPRSTEPFVPGHTLRFAPTNVHIRLDPAKGYNFSGPSIEAPPILPTPTQCPQFKVGITIDGTPPKQIFHEGTDSITEIYNPNEPVFFKVTLSHPWYELRDSLGRCVVEDVVRFDPCFQSLDSRLAEARRLGLQEQERHDKELEKHYDDMREWRIFRRLWEIELLETEFRRGNLSIFPPDITWGKIKAAVRELYRQILEERQTETKSLSSGRIKPRFIHCDQSQYSSIVTSRDDRAAMQPPSDEDPTARFVRLQQDQVSPLDQSSRTLSERPDLESDAREIQGEMYAIEQEYSEVDNPGYMDSYTC</sequence>
<dbReference type="AlphaFoldDB" id="A0A2B7YKD9"/>
<dbReference type="OrthoDB" id="3039123at2759"/>
<gene>
    <name evidence="2" type="ORF">AJ80_03264</name>
</gene>
<comment type="caution">
    <text evidence="2">The sequence shown here is derived from an EMBL/GenBank/DDBJ whole genome shotgun (WGS) entry which is preliminary data.</text>
</comment>